<feature type="transmembrane region" description="Helical" evidence="5">
    <location>
        <begin position="31"/>
        <end position="50"/>
    </location>
</feature>
<comment type="caution">
    <text evidence="6">The sequence shown here is derived from an EMBL/GenBank/DDBJ whole genome shotgun (WGS) entry which is preliminary data.</text>
</comment>
<gene>
    <name evidence="6" type="ORF">SAMN04488081_2364</name>
</gene>
<accession>A0A1H3I0Y6</accession>
<evidence type="ECO:0000256" key="3">
    <source>
        <dbReference type="ARBA" id="ARBA00022989"/>
    </source>
</evidence>
<dbReference type="PANTHER" id="PTHR43847">
    <property type="entry name" value="BLL3993 PROTEIN"/>
    <property type="match status" value="1"/>
</dbReference>
<dbReference type="Gene3D" id="1.20.120.1630">
    <property type="match status" value="1"/>
</dbReference>
<evidence type="ECO:0000256" key="2">
    <source>
        <dbReference type="ARBA" id="ARBA00022692"/>
    </source>
</evidence>
<protein>
    <submittedName>
        <fullName evidence="6">Protein-S-isoprenylcysteine O-methyltransferase Ste14</fullName>
    </submittedName>
</protein>
<dbReference type="RefSeq" id="WP_076571898.1">
    <property type="nucleotide sequence ID" value="NZ_FNOS01000006.1"/>
</dbReference>
<evidence type="ECO:0000313" key="7">
    <source>
        <dbReference type="Proteomes" id="UP000198647"/>
    </source>
</evidence>
<feature type="transmembrane region" description="Helical" evidence="5">
    <location>
        <begin position="111"/>
        <end position="144"/>
    </location>
</feature>
<keyword evidence="4 5" id="KW-0472">Membrane</keyword>
<evidence type="ECO:0000256" key="1">
    <source>
        <dbReference type="ARBA" id="ARBA00004127"/>
    </source>
</evidence>
<keyword evidence="2 5" id="KW-0812">Transmembrane</keyword>
<dbReference type="InterPro" id="IPR007318">
    <property type="entry name" value="Phopholipid_MeTrfase"/>
</dbReference>
<name>A0A1H3I0Y6_9BACI</name>
<evidence type="ECO:0000313" key="6">
    <source>
        <dbReference type="EMBL" id="SDY21377.1"/>
    </source>
</evidence>
<organism evidence="6 7">
    <name type="scientific">Salimicrobium album</name>
    <dbReference type="NCBI Taxonomy" id="50717"/>
    <lineage>
        <taxon>Bacteria</taxon>
        <taxon>Bacillati</taxon>
        <taxon>Bacillota</taxon>
        <taxon>Bacilli</taxon>
        <taxon>Bacillales</taxon>
        <taxon>Bacillaceae</taxon>
        <taxon>Salimicrobium</taxon>
    </lineage>
</organism>
<proteinExistence type="predicted"/>
<sequence length="177" mass="20094">MIELLFGAVSLVWLMEFLVYSSPASRQSEKVSFWYIFSAMLVAVAVILGVDMWKVDVPAVKWTGLFFYGAGVTLRLSGIMHLKEQFTRNVSVREGDYLVSSGPYRILRHPLYTGLLSIVIGFALSNGSLFGLLVGSVLIAASLIYRIKLEEAMLTRQYGDEYAQWCRIRYRLIPFLY</sequence>
<dbReference type="Pfam" id="PF04191">
    <property type="entry name" value="PEMT"/>
    <property type="match status" value="1"/>
</dbReference>
<evidence type="ECO:0000256" key="5">
    <source>
        <dbReference type="SAM" id="Phobius"/>
    </source>
</evidence>
<dbReference type="InterPro" id="IPR052527">
    <property type="entry name" value="Metal_cation-efflux_comp"/>
</dbReference>
<dbReference type="EMBL" id="FNOS01000006">
    <property type="protein sequence ID" value="SDY21377.1"/>
    <property type="molecule type" value="Genomic_DNA"/>
</dbReference>
<dbReference type="Proteomes" id="UP000198647">
    <property type="component" value="Unassembled WGS sequence"/>
</dbReference>
<evidence type="ECO:0000256" key="4">
    <source>
        <dbReference type="ARBA" id="ARBA00023136"/>
    </source>
</evidence>
<keyword evidence="3 5" id="KW-1133">Transmembrane helix</keyword>
<reference evidence="6 7" key="1">
    <citation type="submission" date="2016-10" db="EMBL/GenBank/DDBJ databases">
        <authorList>
            <person name="Varghese N."/>
            <person name="Submissions S."/>
        </authorList>
    </citation>
    <scope>NUCLEOTIDE SEQUENCE [LARGE SCALE GENOMIC DNA]</scope>
    <source>
        <strain evidence="6 7">DSM 20748</strain>
    </source>
</reference>
<keyword evidence="7" id="KW-1185">Reference proteome</keyword>
<comment type="subcellular location">
    <subcellularLocation>
        <location evidence="1">Endomembrane system</location>
        <topology evidence="1">Multi-pass membrane protein</topology>
    </subcellularLocation>
</comment>
<dbReference type="PANTHER" id="PTHR43847:SF1">
    <property type="entry name" value="BLL3993 PROTEIN"/>
    <property type="match status" value="1"/>
</dbReference>